<dbReference type="Pfam" id="PF00158">
    <property type="entry name" value="Sigma54_activat"/>
    <property type="match status" value="1"/>
</dbReference>
<reference evidence="8" key="1">
    <citation type="submission" date="2022-05" db="EMBL/GenBank/DDBJ databases">
        <title>An RpoN-dependent PEP-CTERM gene is involved in floc formation of an Aquincola tertiaricarbonis strain.</title>
        <authorList>
            <person name="Qiu D."/>
            <person name="Xia M."/>
        </authorList>
    </citation>
    <scope>NUCLEOTIDE SEQUENCE</scope>
    <source>
        <strain evidence="8">RN12</strain>
    </source>
</reference>
<dbReference type="PROSITE" id="PS00676">
    <property type="entry name" value="SIGMA54_INTERACT_2"/>
    <property type="match status" value="1"/>
</dbReference>
<keyword evidence="5" id="KW-0804">Transcription</keyword>
<dbReference type="InterPro" id="IPR002197">
    <property type="entry name" value="HTH_Fis"/>
</dbReference>
<keyword evidence="4" id="KW-0238">DNA-binding</keyword>
<dbReference type="InterPro" id="IPR003593">
    <property type="entry name" value="AAA+_ATPase"/>
</dbReference>
<name>A0ABY4S1R5_AQUTE</name>
<sequence length="402" mass="43472">MTAHLLTLPDSPALALALSIRAKALLFHDPRSLALLHQIERLARTEATVLLVGETGTGKELVARHVHQLSGRSGPFVAVNCGAFSEQLIDAELFGHEAGAYTGAAGARAGWFEAANGGTLFLDEIGDLPLALQVKLLRVLQERQVVRLGARRPVALDVRLVAATNVDLQRAVQAQHFRADLYYRLNVAPLALPPLRERQGDILPLARHFIGVYGPKLGLAHARLAPEAQAALLQHAWPGNIRELENVVHFALIVCRDGLVRREDLRLVGPAMTASAGGRPAPAQLPPLDAPPDAQERLAALFDTLLAERTPALYPLVEETLVRCAYEACNENQVRSARLLGVTRNTLRTLLKRHGLLVDALPHPGDDVLPAETDDHAKMSQAAATVRGPMSPGALRHEQPHP</sequence>
<dbReference type="PRINTS" id="PR01590">
    <property type="entry name" value="HTHFIS"/>
</dbReference>
<dbReference type="PROSITE" id="PS00675">
    <property type="entry name" value="SIGMA54_INTERACT_1"/>
    <property type="match status" value="1"/>
</dbReference>
<evidence type="ECO:0000256" key="4">
    <source>
        <dbReference type="ARBA" id="ARBA00023125"/>
    </source>
</evidence>
<dbReference type="PROSITE" id="PS50045">
    <property type="entry name" value="SIGMA54_INTERACT_4"/>
    <property type="match status" value="1"/>
</dbReference>
<dbReference type="InterPro" id="IPR009057">
    <property type="entry name" value="Homeodomain-like_sf"/>
</dbReference>
<dbReference type="InterPro" id="IPR027417">
    <property type="entry name" value="P-loop_NTPase"/>
</dbReference>
<dbReference type="InterPro" id="IPR002078">
    <property type="entry name" value="Sigma_54_int"/>
</dbReference>
<dbReference type="PANTHER" id="PTHR32071">
    <property type="entry name" value="TRANSCRIPTIONAL REGULATORY PROTEIN"/>
    <property type="match status" value="1"/>
</dbReference>
<dbReference type="SUPFAM" id="SSF46689">
    <property type="entry name" value="Homeodomain-like"/>
    <property type="match status" value="1"/>
</dbReference>
<dbReference type="Pfam" id="PF25601">
    <property type="entry name" value="AAA_lid_14"/>
    <property type="match status" value="1"/>
</dbReference>
<dbReference type="InterPro" id="IPR025662">
    <property type="entry name" value="Sigma_54_int_dom_ATP-bd_1"/>
</dbReference>
<evidence type="ECO:0000256" key="2">
    <source>
        <dbReference type="ARBA" id="ARBA00022840"/>
    </source>
</evidence>
<gene>
    <name evidence="8" type="ORF">MW290_09270</name>
</gene>
<dbReference type="SUPFAM" id="SSF52540">
    <property type="entry name" value="P-loop containing nucleoside triphosphate hydrolases"/>
    <property type="match status" value="1"/>
</dbReference>
<dbReference type="PANTHER" id="PTHR32071:SF21">
    <property type="entry name" value="TRANSCRIPTIONAL REGULATORY PROTEIN FLGR"/>
    <property type="match status" value="1"/>
</dbReference>
<feature type="region of interest" description="Disordered" evidence="6">
    <location>
        <begin position="378"/>
        <end position="402"/>
    </location>
</feature>
<evidence type="ECO:0000313" key="9">
    <source>
        <dbReference type="Proteomes" id="UP001056201"/>
    </source>
</evidence>
<keyword evidence="1" id="KW-0547">Nucleotide-binding</keyword>
<evidence type="ECO:0000256" key="5">
    <source>
        <dbReference type="ARBA" id="ARBA00023163"/>
    </source>
</evidence>
<organism evidence="8 9">
    <name type="scientific">Aquincola tertiaricarbonis</name>
    <dbReference type="NCBI Taxonomy" id="391953"/>
    <lineage>
        <taxon>Bacteria</taxon>
        <taxon>Pseudomonadati</taxon>
        <taxon>Pseudomonadota</taxon>
        <taxon>Betaproteobacteria</taxon>
        <taxon>Burkholderiales</taxon>
        <taxon>Sphaerotilaceae</taxon>
        <taxon>Aquincola</taxon>
    </lineage>
</organism>
<dbReference type="EMBL" id="CP097635">
    <property type="protein sequence ID" value="URI06120.1"/>
    <property type="molecule type" value="Genomic_DNA"/>
</dbReference>
<dbReference type="Gene3D" id="3.40.50.300">
    <property type="entry name" value="P-loop containing nucleotide triphosphate hydrolases"/>
    <property type="match status" value="1"/>
</dbReference>
<evidence type="ECO:0000256" key="6">
    <source>
        <dbReference type="SAM" id="MobiDB-lite"/>
    </source>
</evidence>
<evidence type="ECO:0000256" key="3">
    <source>
        <dbReference type="ARBA" id="ARBA00023015"/>
    </source>
</evidence>
<keyword evidence="2" id="KW-0067">ATP-binding</keyword>
<dbReference type="Proteomes" id="UP001056201">
    <property type="component" value="Chromosome 1"/>
</dbReference>
<feature type="domain" description="Sigma-54 factor interaction" evidence="7">
    <location>
        <begin position="25"/>
        <end position="253"/>
    </location>
</feature>
<dbReference type="InterPro" id="IPR058031">
    <property type="entry name" value="AAA_lid_NorR"/>
</dbReference>
<evidence type="ECO:0000259" key="7">
    <source>
        <dbReference type="PROSITE" id="PS50045"/>
    </source>
</evidence>
<protein>
    <submittedName>
        <fullName evidence="8">Sigma-54 dependent transcriptional regulator</fullName>
    </submittedName>
</protein>
<dbReference type="Gene3D" id="1.10.8.60">
    <property type="match status" value="1"/>
</dbReference>
<dbReference type="SMART" id="SM00382">
    <property type="entry name" value="AAA"/>
    <property type="match status" value="1"/>
</dbReference>
<dbReference type="CDD" id="cd00009">
    <property type="entry name" value="AAA"/>
    <property type="match status" value="1"/>
</dbReference>
<dbReference type="Gene3D" id="1.10.10.60">
    <property type="entry name" value="Homeodomain-like"/>
    <property type="match status" value="1"/>
</dbReference>
<dbReference type="PROSITE" id="PS00688">
    <property type="entry name" value="SIGMA54_INTERACT_3"/>
    <property type="match status" value="1"/>
</dbReference>
<dbReference type="InterPro" id="IPR025944">
    <property type="entry name" value="Sigma_54_int_dom_CS"/>
</dbReference>
<evidence type="ECO:0000313" key="8">
    <source>
        <dbReference type="EMBL" id="URI06120.1"/>
    </source>
</evidence>
<evidence type="ECO:0000256" key="1">
    <source>
        <dbReference type="ARBA" id="ARBA00022741"/>
    </source>
</evidence>
<dbReference type="InterPro" id="IPR025943">
    <property type="entry name" value="Sigma_54_int_dom_ATP-bd_2"/>
</dbReference>
<keyword evidence="9" id="KW-1185">Reference proteome</keyword>
<accession>A0ABY4S1R5</accession>
<proteinExistence type="predicted"/>
<keyword evidence="3" id="KW-0805">Transcription regulation</keyword>